<organism evidence="1 2">
    <name type="scientific">Paramecium octaurelia</name>
    <dbReference type="NCBI Taxonomy" id="43137"/>
    <lineage>
        <taxon>Eukaryota</taxon>
        <taxon>Sar</taxon>
        <taxon>Alveolata</taxon>
        <taxon>Ciliophora</taxon>
        <taxon>Intramacronucleata</taxon>
        <taxon>Oligohymenophorea</taxon>
        <taxon>Peniculida</taxon>
        <taxon>Parameciidae</taxon>
        <taxon>Paramecium</taxon>
    </lineage>
</organism>
<sequence>MLRNYKQQEFKITLLAHPKRGQSRDSFSMIEPYVVTPIFTEFSDRKLIVPMNYCTILQ</sequence>
<protein>
    <submittedName>
        <fullName evidence="1">Uncharacterized protein</fullName>
    </submittedName>
</protein>
<comment type="caution">
    <text evidence="1">The sequence shown here is derived from an EMBL/GenBank/DDBJ whole genome shotgun (WGS) entry which is preliminary data.</text>
</comment>
<name>A0A8S1Y8H3_PAROT</name>
<dbReference type="Proteomes" id="UP000683925">
    <property type="component" value="Unassembled WGS sequence"/>
</dbReference>
<gene>
    <name evidence="1" type="ORF">POCTA_138.1.T1500117</name>
</gene>
<evidence type="ECO:0000313" key="2">
    <source>
        <dbReference type="Proteomes" id="UP000683925"/>
    </source>
</evidence>
<accession>A0A8S1Y8H3</accession>
<reference evidence="1" key="1">
    <citation type="submission" date="2021-01" db="EMBL/GenBank/DDBJ databases">
        <authorList>
            <consortium name="Genoscope - CEA"/>
            <person name="William W."/>
        </authorList>
    </citation>
    <scope>NUCLEOTIDE SEQUENCE</scope>
</reference>
<dbReference type="EMBL" id="CAJJDP010000152">
    <property type="protein sequence ID" value="CAD8210335.1"/>
    <property type="molecule type" value="Genomic_DNA"/>
</dbReference>
<keyword evidence="2" id="KW-1185">Reference proteome</keyword>
<dbReference type="AlphaFoldDB" id="A0A8S1Y8H3"/>
<proteinExistence type="predicted"/>
<evidence type="ECO:0000313" key="1">
    <source>
        <dbReference type="EMBL" id="CAD8210335.1"/>
    </source>
</evidence>